<sequence length="282" mass="31545">MSGVDFEKHFEKHVKEIAKQENVSWSKIHNAVFLVEALREFYSDHCLLAKETEIKKFMKFIKHGLNFSFRDHFDSGAGLSDSISSSSTEGTSSHSGRSEPEDVLVQVGQAFDDSDALQQPPGPFLSFRDAVATAPPRSPLETLKQSPWKACRVLSWKRNNLVPAVFAEDRSTSSWVSSKYLTNFVEDTPNIWGKSGLREDVGRLNLMSRGLVNIWIQPVDCCTGLWLTFNVTDDPKCCDLLIGREAGLQLQTARNAAASHYAAQDYLPVSGKCFSLSIFFRD</sequence>
<dbReference type="GeneID" id="27709303"/>
<evidence type="ECO:0000313" key="3">
    <source>
        <dbReference type="Proteomes" id="UP000053411"/>
    </source>
</evidence>
<feature type="region of interest" description="Disordered" evidence="1">
    <location>
        <begin position="80"/>
        <end position="99"/>
    </location>
</feature>
<dbReference type="OrthoDB" id="10561719at2759"/>
<dbReference type="AlphaFoldDB" id="A0A0D2HGA1"/>
<dbReference type="VEuPathDB" id="FungiDB:Z520_03557"/>
<feature type="compositionally biased region" description="Low complexity" evidence="1">
    <location>
        <begin position="80"/>
        <end position="95"/>
    </location>
</feature>
<reference evidence="2 3" key="1">
    <citation type="submission" date="2015-01" db="EMBL/GenBank/DDBJ databases">
        <title>The Genome Sequence of Fonsecaea multimorphosa CBS 102226.</title>
        <authorList>
            <consortium name="The Broad Institute Genomics Platform"/>
            <person name="Cuomo C."/>
            <person name="de Hoog S."/>
            <person name="Gorbushina A."/>
            <person name="Stielow B."/>
            <person name="Teixiera M."/>
            <person name="Abouelleil A."/>
            <person name="Chapman S.B."/>
            <person name="Priest M."/>
            <person name="Young S.K."/>
            <person name="Wortman J."/>
            <person name="Nusbaum C."/>
            <person name="Birren B."/>
        </authorList>
    </citation>
    <scope>NUCLEOTIDE SEQUENCE [LARGE SCALE GENOMIC DNA]</scope>
    <source>
        <strain evidence="2 3">CBS 102226</strain>
    </source>
</reference>
<organism evidence="2 3">
    <name type="scientific">Fonsecaea multimorphosa CBS 102226</name>
    <dbReference type="NCBI Taxonomy" id="1442371"/>
    <lineage>
        <taxon>Eukaryota</taxon>
        <taxon>Fungi</taxon>
        <taxon>Dikarya</taxon>
        <taxon>Ascomycota</taxon>
        <taxon>Pezizomycotina</taxon>
        <taxon>Eurotiomycetes</taxon>
        <taxon>Chaetothyriomycetidae</taxon>
        <taxon>Chaetothyriales</taxon>
        <taxon>Herpotrichiellaceae</taxon>
        <taxon>Fonsecaea</taxon>
    </lineage>
</organism>
<keyword evidence="3" id="KW-1185">Reference proteome</keyword>
<protein>
    <submittedName>
        <fullName evidence="2">Uncharacterized protein</fullName>
    </submittedName>
</protein>
<dbReference type="Proteomes" id="UP000053411">
    <property type="component" value="Unassembled WGS sequence"/>
</dbReference>
<proteinExistence type="predicted"/>
<name>A0A0D2HGA1_9EURO</name>
<dbReference type="RefSeq" id="XP_016635013.1">
    <property type="nucleotide sequence ID" value="XM_016774067.1"/>
</dbReference>
<evidence type="ECO:0000256" key="1">
    <source>
        <dbReference type="SAM" id="MobiDB-lite"/>
    </source>
</evidence>
<accession>A0A0D2HGA1</accession>
<dbReference type="EMBL" id="KN848066">
    <property type="protein sequence ID" value="KIY00891.1"/>
    <property type="molecule type" value="Genomic_DNA"/>
</dbReference>
<evidence type="ECO:0000313" key="2">
    <source>
        <dbReference type="EMBL" id="KIY00891.1"/>
    </source>
</evidence>
<gene>
    <name evidence="2" type="ORF">Z520_03557</name>
</gene>